<comment type="caution">
    <text evidence="4">The sequence shown here is derived from an EMBL/GenBank/DDBJ whole genome shotgun (WGS) entry which is preliminary data.</text>
</comment>
<proteinExistence type="predicted"/>
<dbReference type="PROSITE" id="PS51747">
    <property type="entry name" value="CYT_DCMP_DEAMINASES_2"/>
    <property type="match status" value="1"/>
</dbReference>
<accession>A0ABN8MTF9</accession>
<feature type="domain" description="CMP/dCMP-type deaminase" evidence="3">
    <location>
        <begin position="9"/>
        <end position="123"/>
    </location>
</feature>
<organism evidence="4 5">
    <name type="scientific">Porites evermanni</name>
    <dbReference type="NCBI Taxonomy" id="104178"/>
    <lineage>
        <taxon>Eukaryota</taxon>
        <taxon>Metazoa</taxon>
        <taxon>Cnidaria</taxon>
        <taxon>Anthozoa</taxon>
        <taxon>Hexacorallia</taxon>
        <taxon>Scleractinia</taxon>
        <taxon>Fungiina</taxon>
        <taxon>Poritidae</taxon>
        <taxon>Porites</taxon>
    </lineage>
</organism>
<dbReference type="PROSITE" id="PS00903">
    <property type="entry name" value="CYT_DCMP_DEAMINASES_1"/>
    <property type="match status" value="1"/>
</dbReference>
<dbReference type="SUPFAM" id="SSF53927">
    <property type="entry name" value="Cytidine deaminase-like"/>
    <property type="match status" value="1"/>
</dbReference>
<keyword evidence="1" id="KW-0479">Metal-binding</keyword>
<dbReference type="EMBL" id="CALNXI010000662">
    <property type="protein sequence ID" value="CAH3030878.1"/>
    <property type="molecule type" value="Genomic_DNA"/>
</dbReference>
<evidence type="ECO:0000256" key="1">
    <source>
        <dbReference type="ARBA" id="ARBA00022723"/>
    </source>
</evidence>
<keyword evidence="5" id="KW-1185">Reference proteome</keyword>
<evidence type="ECO:0000313" key="5">
    <source>
        <dbReference type="Proteomes" id="UP001159427"/>
    </source>
</evidence>
<dbReference type="InterPro" id="IPR016193">
    <property type="entry name" value="Cytidine_deaminase-like"/>
</dbReference>
<dbReference type="PANTHER" id="PTHR11079">
    <property type="entry name" value="CYTOSINE DEAMINASE FAMILY MEMBER"/>
    <property type="match status" value="1"/>
</dbReference>
<evidence type="ECO:0000256" key="2">
    <source>
        <dbReference type="ARBA" id="ARBA00022833"/>
    </source>
</evidence>
<gene>
    <name evidence="4" type="ORF">PEVE_00038662</name>
</gene>
<evidence type="ECO:0000313" key="4">
    <source>
        <dbReference type="EMBL" id="CAH3030878.1"/>
    </source>
</evidence>
<dbReference type="Proteomes" id="UP001159427">
    <property type="component" value="Unassembled WGS sequence"/>
</dbReference>
<dbReference type="InterPro" id="IPR002125">
    <property type="entry name" value="CMP_dCMP_dom"/>
</dbReference>
<name>A0ABN8MTF9_9CNID</name>
<dbReference type="CDD" id="cd01285">
    <property type="entry name" value="nucleoside_deaminase"/>
    <property type="match status" value="1"/>
</dbReference>
<dbReference type="InterPro" id="IPR016192">
    <property type="entry name" value="APOBEC/CMP_deaminase_Zn-bd"/>
</dbReference>
<keyword evidence="2" id="KW-0862">Zinc</keyword>
<dbReference type="Pfam" id="PF00383">
    <property type="entry name" value="dCMP_cyt_deam_1"/>
    <property type="match status" value="1"/>
</dbReference>
<protein>
    <recommendedName>
        <fullName evidence="3">CMP/dCMP-type deaminase domain-containing protein</fullName>
    </recommendedName>
</protein>
<dbReference type="Gene3D" id="3.40.140.10">
    <property type="entry name" value="Cytidine Deaminase, domain 2"/>
    <property type="match status" value="1"/>
</dbReference>
<reference evidence="4 5" key="1">
    <citation type="submission" date="2022-05" db="EMBL/GenBank/DDBJ databases">
        <authorList>
            <consortium name="Genoscope - CEA"/>
            <person name="William W."/>
        </authorList>
    </citation>
    <scope>NUCLEOTIDE SEQUENCE [LARGE SCALE GENOMIC DNA]</scope>
</reference>
<sequence length="160" mass="17778">MSSYIPSEDEKEKFMARAIELSEEGAAKGCGGPFGSVVVKEGKIVAEGYNRKFEDFDPSAHAEVVAIRNAGKALRTPELQGCILFTSCEPCPMCAATIWWSRLDRVYYAHSVDEDNDPLLGSYQSTILEFVNTPIDNRSIPGEQVKNKAEEAFNVIKKYF</sequence>
<dbReference type="PANTHER" id="PTHR11079:SF161">
    <property type="entry name" value="CMP_DCMP-TYPE DEAMINASE DOMAIN-CONTAINING PROTEIN"/>
    <property type="match status" value="1"/>
</dbReference>
<evidence type="ECO:0000259" key="3">
    <source>
        <dbReference type="PROSITE" id="PS51747"/>
    </source>
</evidence>